<sequence>MTLAIVFEQAAATAGELMTSLEPYPDVVFVVGDDPYARRFASLLRTAGEVVELSGDTTADAARLKAAGVHGITAFGDWGVGVAAGLAAELGLPFHSPETARGLTDKHVQRTLLDRAGVGGVGHRPVQSRADWDAAVRDLAFPLVVKPAQGKGSRNTRLVTDEAAGRDLVTRLLDRTRPGHETALVAEEYLTGRGAEPFGDYVSVESVCRGTSVRHIGVTGKFPLVHPFRETGQFFPAVLPRATLLEVLALTEAALRALGVAHGITHTEIKLTDRGPRVIEVNGRLGGNLVDLYQRGLGLDMIRVAVEAALGAQLPEPPLPTGERTVFQYYSQPPLGASRLTGVRGVRSFLPRHHVDSYSQFVKPGSELPDDLRSVFLDRIAGTVLSPYDMEGVLGACLPELEFSFAGPDGETVLDAATLRNINNRAVPCLQGPASGGAEG</sequence>
<evidence type="ECO:0000256" key="3">
    <source>
        <dbReference type="ARBA" id="ARBA00022840"/>
    </source>
</evidence>
<evidence type="ECO:0000313" key="7">
    <source>
        <dbReference type="Proteomes" id="UP000663908"/>
    </source>
</evidence>
<keyword evidence="2 4" id="KW-0547">Nucleotide-binding</keyword>
<keyword evidence="1 6" id="KW-0436">Ligase</keyword>
<dbReference type="Proteomes" id="UP000663908">
    <property type="component" value="Chromosome"/>
</dbReference>
<dbReference type="InterPro" id="IPR052032">
    <property type="entry name" value="ATP-dep_AA_Ligase"/>
</dbReference>
<dbReference type="PANTHER" id="PTHR43585">
    <property type="entry name" value="FUMIPYRROLE BIOSYNTHESIS PROTEIN C"/>
    <property type="match status" value="1"/>
</dbReference>
<dbReference type="EC" id="6.3.2.49" evidence="6"/>
<dbReference type="PROSITE" id="PS50975">
    <property type="entry name" value="ATP_GRASP"/>
    <property type="match status" value="1"/>
</dbReference>
<evidence type="ECO:0000256" key="4">
    <source>
        <dbReference type="PROSITE-ProRule" id="PRU00409"/>
    </source>
</evidence>
<dbReference type="RefSeq" id="WP_208033249.1">
    <property type="nucleotide sequence ID" value="NZ_CP071839.1"/>
</dbReference>
<dbReference type="PANTHER" id="PTHR43585:SF2">
    <property type="entry name" value="ATP-GRASP ENZYME FSQD"/>
    <property type="match status" value="1"/>
</dbReference>
<proteinExistence type="predicted"/>
<dbReference type="EMBL" id="CP071839">
    <property type="protein sequence ID" value="QTD99704.1"/>
    <property type="molecule type" value="Genomic_DNA"/>
</dbReference>
<dbReference type="SMART" id="SM01209">
    <property type="entry name" value="GARS_A"/>
    <property type="match status" value="1"/>
</dbReference>
<dbReference type="GO" id="GO:0034026">
    <property type="term" value="F:L-amino-acid alpha-ligase activity"/>
    <property type="evidence" value="ECO:0007669"/>
    <property type="project" value="UniProtKB-EC"/>
</dbReference>
<dbReference type="Gene3D" id="3.30.470.20">
    <property type="entry name" value="ATP-grasp fold, B domain"/>
    <property type="match status" value="1"/>
</dbReference>
<reference evidence="6 7" key="1">
    <citation type="submission" date="2021-03" db="EMBL/GenBank/DDBJ databases">
        <title>Complete genome sequence of Streptomyces cyanogenus S136, producer of anticancer angucycline landomycin A.</title>
        <authorList>
            <person name="Hrab P."/>
            <person name="Ruckert C."/>
            <person name="Busche T."/>
            <person name="Ostash I."/>
            <person name="Kalinowski J."/>
            <person name="Fedorenko V."/>
            <person name="Yushchuk O."/>
            <person name="Ostash B."/>
        </authorList>
    </citation>
    <scope>NUCLEOTIDE SEQUENCE [LARGE SCALE GENOMIC DNA]</scope>
    <source>
        <strain evidence="6 7">S136</strain>
    </source>
</reference>
<evidence type="ECO:0000313" key="6">
    <source>
        <dbReference type="EMBL" id="QTD99704.1"/>
    </source>
</evidence>
<gene>
    <name evidence="6" type="primary">bacD2</name>
    <name evidence="6" type="ORF">S1361_20380</name>
</gene>
<dbReference type="SUPFAM" id="SSF56059">
    <property type="entry name" value="Glutathione synthetase ATP-binding domain-like"/>
    <property type="match status" value="1"/>
</dbReference>
<evidence type="ECO:0000256" key="1">
    <source>
        <dbReference type="ARBA" id="ARBA00022598"/>
    </source>
</evidence>
<name>A0ABX7TYB6_STRCY</name>
<keyword evidence="7" id="KW-1185">Reference proteome</keyword>
<accession>A0ABX7TYB6</accession>
<dbReference type="InterPro" id="IPR011761">
    <property type="entry name" value="ATP-grasp"/>
</dbReference>
<feature type="domain" description="ATP-grasp" evidence="5">
    <location>
        <begin position="110"/>
        <end position="310"/>
    </location>
</feature>
<keyword evidence="3 4" id="KW-0067">ATP-binding</keyword>
<evidence type="ECO:0000256" key="2">
    <source>
        <dbReference type="ARBA" id="ARBA00022741"/>
    </source>
</evidence>
<evidence type="ECO:0000259" key="5">
    <source>
        <dbReference type="PROSITE" id="PS50975"/>
    </source>
</evidence>
<organism evidence="6 7">
    <name type="scientific">Streptomyces cyanogenus</name>
    <dbReference type="NCBI Taxonomy" id="80860"/>
    <lineage>
        <taxon>Bacteria</taxon>
        <taxon>Bacillati</taxon>
        <taxon>Actinomycetota</taxon>
        <taxon>Actinomycetes</taxon>
        <taxon>Kitasatosporales</taxon>
        <taxon>Streptomycetaceae</taxon>
        <taxon>Streptomyces</taxon>
    </lineage>
</organism>
<protein>
    <submittedName>
        <fullName evidence="6">Alanine-anticapsin ligase BacD</fullName>
        <ecNumber evidence="6">6.3.2.49</ecNumber>
    </submittedName>
</protein>